<evidence type="ECO:0000313" key="1">
    <source>
        <dbReference type="EMBL" id="ABE64917.1"/>
    </source>
</evidence>
<name>Q1QFT0_NITHX</name>
<keyword evidence="2" id="KW-1185">Reference proteome</keyword>
<geneLocation type="plasmid" evidence="2">
    <name>pNITHX1</name>
</geneLocation>
<dbReference type="AlphaFoldDB" id="Q1QFT0"/>
<dbReference type="EMBL" id="CP000320">
    <property type="protein sequence ID" value="ABE64917.1"/>
    <property type="molecule type" value="Genomic_DNA"/>
</dbReference>
<accession>Q1QFT0</accession>
<keyword evidence="1" id="KW-0614">Plasmid</keyword>
<dbReference type="RefSeq" id="WP_011504823.1">
    <property type="nucleotide sequence ID" value="NC_007959.1"/>
</dbReference>
<proteinExistence type="predicted"/>
<gene>
    <name evidence="1" type="ordered locus">Nham_4320</name>
</gene>
<reference evidence="2" key="1">
    <citation type="submission" date="2006-03" db="EMBL/GenBank/DDBJ databases">
        <title>Complete sequence of plasmid 1 of Nitrobacter hamburgensis X14.</title>
        <authorList>
            <consortium name="US DOE Joint Genome Institute"/>
            <person name="Copeland A."/>
            <person name="Lucas S."/>
            <person name="Lapidus A."/>
            <person name="Barry K."/>
            <person name="Detter J.C."/>
            <person name="Glavina del Rio T."/>
            <person name="Hammon N."/>
            <person name="Israni S."/>
            <person name="Dalin E."/>
            <person name="Tice H."/>
            <person name="Pitluck S."/>
            <person name="Chain P."/>
            <person name="Malfatti S."/>
            <person name="Shin M."/>
            <person name="Vergez L."/>
            <person name="Schmutz J."/>
            <person name="Larimer F."/>
            <person name="Land M."/>
            <person name="Hauser L."/>
            <person name="Kyrpides N."/>
            <person name="Ivanova N."/>
            <person name="Ward B."/>
            <person name="Arp D."/>
            <person name="Klotz M."/>
            <person name="Stein L."/>
            <person name="O'Mullan G."/>
            <person name="Starkenburg S."/>
            <person name="Sayavedra L."/>
            <person name="Poret-Peterson A.T."/>
            <person name="Gentry M.E."/>
            <person name="Bruce D."/>
            <person name="Richardson P."/>
        </authorList>
    </citation>
    <scope>NUCLEOTIDE SEQUENCE [LARGE SCALE GENOMIC DNA]</scope>
    <source>
        <strain evidence="2">DSM 10229 / NCIMB 13809 / X14</strain>
        <plasmid evidence="2">Plasmid pNITHX1</plasmid>
    </source>
</reference>
<dbReference type="HOGENOM" id="CLU_158704_0_0_5"/>
<protein>
    <submittedName>
        <fullName evidence="1">Uncharacterized protein</fullName>
    </submittedName>
</protein>
<evidence type="ECO:0000313" key="2">
    <source>
        <dbReference type="Proteomes" id="UP000001953"/>
    </source>
</evidence>
<dbReference type="KEGG" id="nha:Nham_4320"/>
<dbReference type="OrthoDB" id="9791200at2"/>
<sequence length="97" mass="11002">MNTYVGLDQDRHGITQLGRIVLDARVFGLIPETQDCAGWSIGQMQVLKNTVEQHWDQYGNLPSALPPELAERHNRVYAEAITRAKARGWDPELSEEE</sequence>
<dbReference type="Proteomes" id="UP000001953">
    <property type="component" value="Plasmid 1"/>
</dbReference>
<organism evidence="1 2">
    <name type="scientific">Nitrobacter hamburgensis (strain DSM 10229 / NCIMB 13809 / X14)</name>
    <dbReference type="NCBI Taxonomy" id="323097"/>
    <lineage>
        <taxon>Bacteria</taxon>
        <taxon>Pseudomonadati</taxon>
        <taxon>Pseudomonadota</taxon>
        <taxon>Alphaproteobacteria</taxon>
        <taxon>Hyphomicrobiales</taxon>
        <taxon>Nitrobacteraceae</taxon>
        <taxon>Nitrobacter</taxon>
    </lineage>
</organism>